<feature type="compositionally biased region" description="Polar residues" evidence="1">
    <location>
        <begin position="10"/>
        <end position="32"/>
    </location>
</feature>
<feature type="region of interest" description="Disordered" evidence="1">
    <location>
        <begin position="134"/>
        <end position="155"/>
    </location>
</feature>
<gene>
    <name evidence="2" type="ORF">HOLleu_02988</name>
</gene>
<dbReference type="OrthoDB" id="6617753at2759"/>
<organism evidence="2 3">
    <name type="scientific">Holothuria leucospilota</name>
    <name type="common">Black long sea cucumber</name>
    <name type="synonym">Mertensiothuria leucospilota</name>
    <dbReference type="NCBI Taxonomy" id="206669"/>
    <lineage>
        <taxon>Eukaryota</taxon>
        <taxon>Metazoa</taxon>
        <taxon>Echinodermata</taxon>
        <taxon>Eleutherozoa</taxon>
        <taxon>Echinozoa</taxon>
        <taxon>Holothuroidea</taxon>
        <taxon>Aspidochirotacea</taxon>
        <taxon>Aspidochirotida</taxon>
        <taxon>Holothuriidae</taxon>
        <taxon>Holothuria</taxon>
    </lineage>
</organism>
<evidence type="ECO:0000313" key="3">
    <source>
        <dbReference type="Proteomes" id="UP001152320"/>
    </source>
</evidence>
<name>A0A9Q1CS17_HOLLE</name>
<feature type="compositionally biased region" description="Low complexity" evidence="1">
    <location>
        <begin position="134"/>
        <end position="148"/>
    </location>
</feature>
<dbReference type="EMBL" id="JAIZAY010000001">
    <property type="protein sequence ID" value="KAJ8049990.1"/>
    <property type="molecule type" value="Genomic_DNA"/>
</dbReference>
<evidence type="ECO:0000313" key="2">
    <source>
        <dbReference type="EMBL" id="KAJ8049990.1"/>
    </source>
</evidence>
<evidence type="ECO:0000256" key="1">
    <source>
        <dbReference type="SAM" id="MobiDB-lite"/>
    </source>
</evidence>
<comment type="caution">
    <text evidence="2">The sequence shown here is derived from an EMBL/GenBank/DDBJ whole genome shotgun (WGS) entry which is preliminary data.</text>
</comment>
<feature type="region of interest" description="Disordered" evidence="1">
    <location>
        <begin position="1"/>
        <end position="52"/>
    </location>
</feature>
<proteinExistence type="predicted"/>
<protein>
    <submittedName>
        <fullName evidence="2">Uncharacterized protein</fullName>
    </submittedName>
</protein>
<keyword evidence="3" id="KW-1185">Reference proteome</keyword>
<accession>A0A9Q1CS17</accession>
<dbReference type="AlphaFoldDB" id="A0A9Q1CS17"/>
<sequence>MREAPAESVHTGSTQKSRQQLPSTSSADSGTRSAVPPTPRSSALKKRRVEAERSELISLAKARLLQESSEDEYDSQAKTWANELRRMDPRQQLFAKKAINDVLFEGRCGTLTRNSVQINCTQNVFHTVSAARSSTPHSTYSTHSSASSPPQPSPVFQVNTQEMGGHFVEANPLAHYFQNFEPPAH</sequence>
<dbReference type="Proteomes" id="UP001152320">
    <property type="component" value="Chromosome 1"/>
</dbReference>
<reference evidence="2" key="1">
    <citation type="submission" date="2021-10" db="EMBL/GenBank/DDBJ databases">
        <title>Tropical sea cucumber genome reveals ecological adaptation and Cuvierian tubules defense mechanism.</title>
        <authorList>
            <person name="Chen T."/>
        </authorList>
    </citation>
    <scope>NUCLEOTIDE SEQUENCE</scope>
    <source>
        <strain evidence="2">Nanhai2018</strain>
        <tissue evidence="2">Muscle</tissue>
    </source>
</reference>